<name>A0ABD6E614_9BILA</name>
<gene>
    <name evidence="1" type="ORF">AB6A40_000263</name>
</gene>
<protein>
    <submittedName>
        <fullName evidence="1">Uncharacterized protein</fullName>
    </submittedName>
</protein>
<keyword evidence="2" id="KW-1185">Reference proteome</keyword>
<evidence type="ECO:0000313" key="2">
    <source>
        <dbReference type="Proteomes" id="UP001608902"/>
    </source>
</evidence>
<sequence length="120" mass="13998">MEEKYLYPNPTCPVPLRENFWKELIVPQTTNGEQFASDAYREAEIRARNVETEVDRTLRLNKDAINASLMKQIAPTAVNVTENVYNNLIDLSFDEEELIRQQEEKQKKARDKIIKSALKK</sequence>
<proteinExistence type="predicted"/>
<comment type="caution">
    <text evidence="1">The sequence shown here is derived from an EMBL/GenBank/DDBJ whole genome shotgun (WGS) entry which is preliminary data.</text>
</comment>
<organism evidence="1 2">
    <name type="scientific">Gnathostoma spinigerum</name>
    <dbReference type="NCBI Taxonomy" id="75299"/>
    <lineage>
        <taxon>Eukaryota</taxon>
        <taxon>Metazoa</taxon>
        <taxon>Ecdysozoa</taxon>
        <taxon>Nematoda</taxon>
        <taxon>Chromadorea</taxon>
        <taxon>Rhabditida</taxon>
        <taxon>Spirurina</taxon>
        <taxon>Gnathostomatomorpha</taxon>
        <taxon>Gnathostomatoidea</taxon>
        <taxon>Gnathostomatidae</taxon>
        <taxon>Gnathostoma</taxon>
    </lineage>
</organism>
<dbReference type="Proteomes" id="UP001608902">
    <property type="component" value="Unassembled WGS sequence"/>
</dbReference>
<dbReference type="EMBL" id="JBGFUD010000070">
    <property type="protein sequence ID" value="MFH4973554.1"/>
    <property type="molecule type" value="Genomic_DNA"/>
</dbReference>
<accession>A0ABD6E614</accession>
<dbReference type="AlphaFoldDB" id="A0ABD6E614"/>
<reference evidence="1 2" key="1">
    <citation type="submission" date="2024-08" db="EMBL/GenBank/DDBJ databases">
        <title>Gnathostoma spinigerum genome.</title>
        <authorList>
            <person name="Gonzalez-Bertolin B."/>
            <person name="Monzon S."/>
            <person name="Zaballos A."/>
            <person name="Jimenez P."/>
            <person name="Dekumyoy P."/>
            <person name="Varona S."/>
            <person name="Cuesta I."/>
            <person name="Sumanam S."/>
            <person name="Adisakwattana P."/>
            <person name="Gasser R.B."/>
            <person name="Hernandez-Gonzalez A."/>
            <person name="Young N.D."/>
            <person name="Perteguer M.J."/>
        </authorList>
    </citation>
    <scope>NUCLEOTIDE SEQUENCE [LARGE SCALE GENOMIC DNA]</scope>
    <source>
        <strain evidence="1">AL3</strain>
        <tissue evidence="1">Liver</tissue>
    </source>
</reference>
<evidence type="ECO:0000313" key="1">
    <source>
        <dbReference type="EMBL" id="MFH4973554.1"/>
    </source>
</evidence>